<organism evidence="1 2">
    <name type="scientific">Coemansia furcata</name>
    <dbReference type="NCBI Taxonomy" id="417177"/>
    <lineage>
        <taxon>Eukaryota</taxon>
        <taxon>Fungi</taxon>
        <taxon>Fungi incertae sedis</taxon>
        <taxon>Zoopagomycota</taxon>
        <taxon>Kickxellomycotina</taxon>
        <taxon>Kickxellomycetes</taxon>
        <taxon>Kickxellales</taxon>
        <taxon>Kickxellaceae</taxon>
        <taxon>Coemansia</taxon>
    </lineage>
</organism>
<feature type="non-terminal residue" evidence="1">
    <location>
        <position position="246"/>
    </location>
</feature>
<sequence>MAQGDVGAGPRRVPWIKRLFMSPSSRKRLAEAAAAGARRTVYVNVGLPSSALDGHGRAPQYPANQIRTAKYTVLSFVPKNLFEQFRRAANMYFLFLLILQFIPAVTTGSPGLSALALFTIVLLTMAKDGYEDSRRSASDREANRAPTTVLGNGWANTNKPPAHFFRPRGMLRLLWSDSGAGGTVGGAGVDAVPEITYSNDVDIGTDSGAWLQTEWRHLHVGDIVMLRDGDAVPADILLLSTSEDDG</sequence>
<evidence type="ECO:0000313" key="1">
    <source>
        <dbReference type="EMBL" id="KAJ2795142.1"/>
    </source>
</evidence>
<dbReference type="Proteomes" id="UP001140096">
    <property type="component" value="Unassembled WGS sequence"/>
</dbReference>
<protein>
    <submittedName>
        <fullName evidence="1">Phospholipid transporting ATPase</fullName>
    </submittedName>
</protein>
<gene>
    <name evidence="1" type="primary">DNF1_2</name>
    <name evidence="1" type="ORF">H4S07_006561</name>
</gene>
<accession>A0ACC1KU66</accession>
<evidence type="ECO:0000313" key="2">
    <source>
        <dbReference type="Proteomes" id="UP001140096"/>
    </source>
</evidence>
<comment type="caution">
    <text evidence="1">The sequence shown here is derived from an EMBL/GenBank/DDBJ whole genome shotgun (WGS) entry which is preliminary data.</text>
</comment>
<name>A0ACC1KU66_9FUNG</name>
<dbReference type="EMBL" id="JANBUP010003997">
    <property type="protein sequence ID" value="KAJ2795142.1"/>
    <property type="molecule type" value="Genomic_DNA"/>
</dbReference>
<proteinExistence type="predicted"/>
<reference evidence="1" key="1">
    <citation type="submission" date="2022-07" db="EMBL/GenBank/DDBJ databases">
        <title>Phylogenomic reconstructions and comparative analyses of Kickxellomycotina fungi.</title>
        <authorList>
            <person name="Reynolds N.K."/>
            <person name="Stajich J.E."/>
            <person name="Barry K."/>
            <person name="Grigoriev I.V."/>
            <person name="Crous P."/>
            <person name="Smith M.E."/>
        </authorList>
    </citation>
    <scope>NUCLEOTIDE SEQUENCE</scope>
    <source>
        <strain evidence="1">CBS 102833</strain>
    </source>
</reference>
<keyword evidence="2" id="KW-1185">Reference proteome</keyword>